<reference evidence="10" key="2">
    <citation type="submission" date="2020-09" db="EMBL/GenBank/DDBJ databases">
        <authorList>
            <person name="Sun Q."/>
            <person name="Zhou Y."/>
        </authorList>
    </citation>
    <scope>NUCLEOTIDE SEQUENCE</scope>
    <source>
        <strain evidence="10">CGMCC 1.15360</strain>
    </source>
</reference>
<dbReference type="Pfam" id="PF12698">
    <property type="entry name" value="ABC2_membrane_3"/>
    <property type="match status" value="1"/>
</dbReference>
<keyword evidence="11" id="KW-1185">Reference proteome</keyword>
<evidence type="ECO:0000256" key="8">
    <source>
        <dbReference type="SAM" id="Phobius"/>
    </source>
</evidence>
<evidence type="ECO:0000313" key="10">
    <source>
        <dbReference type="EMBL" id="GGD69440.1"/>
    </source>
</evidence>
<dbReference type="GO" id="GO:0005886">
    <property type="term" value="C:plasma membrane"/>
    <property type="evidence" value="ECO:0007669"/>
    <property type="project" value="UniProtKB-SubCell"/>
</dbReference>
<dbReference type="OrthoDB" id="9784671at2"/>
<dbReference type="RefSeq" id="WP_066771707.1">
    <property type="nucleotide sequence ID" value="NZ_BMIP01000003.1"/>
</dbReference>
<gene>
    <name evidence="10" type="ORF">GCM10010990_18700</name>
</gene>
<evidence type="ECO:0000256" key="1">
    <source>
        <dbReference type="ARBA" id="ARBA00004651"/>
    </source>
</evidence>
<evidence type="ECO:0000256" key="3">
    <source>
        <dbReference type="ARBA" id="ARBA00022448"/>
    </source>
</evidence>
<dbReference type="Proteomes" id="UP000612349">
    <property type="component" value="Unassembled WGS sequence"/>
</dbReference>
<dbReference type="PANTHER" id="PTHR30294:SF29">
    <property type="entry name" value="MULTIDRUG ABC TRANSPORTER PERMEASE YBHS-RELATED"/>
    <property type="match status" value="1"/>
</dbReference>
<feature type="transmembrane region" description="Helical" evidence="8">
    <location>
        <begin position="293"/>
        <end position="310"/>
    </location>
</feature>
<dbReference type="GO" id="GO:0140359">
    <property type="term" value="F:ABC-type transporter activity"/>
    <property type="evidence" value="ECO:0007669"/>
    <property type="project" value="InterPro"/>
</dbReference>
<organism evidence="10 11">
    <name type="scientific">Croceicoccus mobilis</name>
    <dbReference type="NCBI Taxonomy" id="1703339"/>
    <lineage>
        <taxon>Bacteria</taxon>
        <taxon>Pseudomonadati</taxon>
        <taxon>Pseudomonadota</taxon>
        <taxon>Alphaproteobacteria</taxon>
        <taxon>Sphingomonadales</taxon>
        <taxon>Erythrobacteraceae</taxon>
        <taxon>Croceicoccus</taxon>
    </lineage>
</organism>
<keyword evidence="4" id="KW-1003">Cell membrane</keyword>
<dbReference type="InterPro" id="IPR013525">
    <property type="entry name" value="ABC2_TM"/>
</dbReference>
<evidence type="ECO:0000256" key="4">
    <source>
        <dbReference type="ARBA" id="ARBA00022475"/>
    </source>
</evidence>
<feature type="domain" description="ABC transmembrane type-2" evidence="9">
    <location>
        <begin position="133"/>
        <end position="373"/>
    </location>
</feature>
<dbReference type="Gene3D" id="3.40.1710.10">
    <property type="entry name" value="abc type-2 transporter like domain"/>
    <property type="match status" value="1"/>
</dbReference>
<feature type="transmembrane region" description="Helical" evidence="8">
    <location>
        <begin position="180"/>
        <end position="203"/>
    </location>
</feature>
<dbReference type="PANTHER" id="PTHR30294">
    <property type="entry name" value="MEMBRANE COMPONENT OF ABC TRANSPORTER YHHJ-RELATED"/>
    <property type="match status" value="1"/>
</dbReference>
<keyword evidence="6 8" id="KW-1133">Transmembrane helix</keyword>
<proteinExistence type="inferred from homology"/>
<dbReference type="InterPro" id="IPR047817">
    <property type="entry name" value="ABC2_TM_bact-type"/>
</dbReference>
<protein>
    <submittedName>
        <fullName evidence="10">Membrane protein</fullName>
    </submittedName>
</protein>
<feature type="transmembrane region" description="Helical" evidence="8">
    <location>
        <begin position="229"/>
        <end position="253"/>
    </location>
</feature>
<dbReference type="AlphaFoldDB" id="A0A916Z076"/>
<evidence type="ECO:0000256" key="5">
    <source>
        <dbReference type="ARBA" id="ARBA00022692"/>
    </source>
</evidence>
<sequence>MSAAIDKRRLFAMIAKETRQILRDPATGLIAFFLPILLLFLFGYALNLDSTHTSIGIALEDESAAAQSLAGAYQNSRYFDVHMARTVQPLRDMMISDEIRGIVVIPQDFGKGYARGNPPRVQIITDGTMPNTANFTRSYAEGVLQTWLANEAADRGTSLEPPISLSLRFWYNPSLQSRMFLVPGAIAIVMTMIGTLLTSLIIAREWERGTMEAMMATPMHMAEFLASKIVPYFLLALVSMVLCTLLAVFVFGVPLRGSIWGLLAISAAYLMPALGQGLFISAATKNQFVASQVALLTGFLPTFLLSGFLFEISSMPTWIQAITYMVPARYFVPSLQSVFLAGDIWALIIPNIGILLLFGAGFFALCIRVTKRSLD</sequence>
<feature type="transmembrane region" description="Helical" evidence="8">
    <location>
        <begin position="344"/>
        <end position="367"/>
    </location>
</feature>
<feature type="transmembrane region" description="Helical" evidence="8">
    <location>
        <begin position="259"/>
        <end position="281"/>
    </location>
</feature>
<comment type="similarity">
    <text evidence="2">Belongs to the ABC-2 integral membrane protein family.</text>
</comment>
<name>A0A916Z076_9SPHN</name>
<dbReference type="PROSITE" id="PS51012">
    <property type="entry name" value="ABC_TM2"/>
    <property type="match status" value="1"/>
</dbReference>
<evidence type="ECO:0000313" key="11">
    <source>
        <dbReference type="Proteomes" id="UP000612349"/>
    </source>
</evidence>
<keyword evidence="3" id="KW-0813">Transport</keyword>
<keyword evidence="7 8" id="KW-0472">Membrane</keyword>
<evidence type="ECO:0000259" key="9">
    <source>
        <dbReference type="PROSITE" id="PS51012"/>
    </source>
</evidence>
<comment type="caution">
    <text evidence="10">The sequence shown here is derived from an EMBL/GenBank/DDBJ whole genome shotgun (WGS) entry which is preliminary data.</text>
</comment>
<accession>A0A916Z076</accession>
<keyword evidence="5 8" id="KW-0812">Transmembrane</keyword>
<feature type="transmembrane region" description="Helical" evidence="8">
    <location>
        <begin position="21"/>
        <end position="46"/>
    </location>
</feature>
<reference evidence="10" key="1">
    <citation type="journal article" date="2014" name="Int. J. Syst. Evol. Microbiol.">
        <title>Complete genome sequence of Corynebacterium casei LMG S-19264T (=DSM 44701T), isolated from a smear-ripened cheese.</title>
        <authorList>
            <consortium name="US DOE Joint Genome Institute (JGI-PGF)"/>
            <person name="Walter F."/>
            <person name="Albersmeier A."/>
            <person name="Kalinowski J."/>
            <person name="Ruckert C."/>
        </authorList>
    </citation>
    <scope>NUCLEOTIDE SEQUENCE</scope>
    <source>
        <strain evidence="10">CGMCC 1.15360</strain>
    </source>
</reference>
<dbReference type="InterPro" id="IPR051449">
    <property type="entry name" value="ABC-2_transporter_component"/>
</dbReference>
<evidence type="ECO:0000256" key="6">
    <source>
        <dbReference type="ARBA" id="ARBA00022989"/>
    </source>
</evidence>
<dbReference type="EMBL" id="BMIP01000003">
    <property type="protein sequence ID" value="GGD69440.1"/>
    <property type="molecule type" value="Genomic_DNA"/>
</dbReference>
<evidence type="ECO:0000256" key="7">
    <source>
        <dbReference type="ARBA" id="ARBA00023136"/>
    </source>
</evidence>
<comment type="subcellular location">
    <subcellularLocation>
        <location evidence="1">Cell membrane</location>
        <topology evidence="1">Multi-pass membrane protein</topology>
    </subcellularLocation>
</comment>
<evidence type="ECO:0000256" key="2">
    <source>
        <dbReference type="ARBA" id="ARBA00007783"/>
    </source>
</evidence>